<dbReference type="EMBL" id="AP023410">
    <property type="protein sequence ID" value="BCK76810.1"/>
    <property type="molecule type" value="Genomic_DNA"/>
</dbReference>
<accession>A0AB33IF69</accession>
<dbReference type="Pfam" id="PF13460">
    <property type="entry name" value="NAD_binding_10"/>
    <property type="match status" value="1"/>
</dbReference>
<dbReference type="GO" id="GO:0004029">
    <property type="term" value="F:aldehyde dehydrogenase (NAD+) activity"/>
    <property type="evidence" value="ECO:0007669"/>
    <property type="project" value="TreeGrafter"/>
</dbReference>
<proteinExistence type="predicted"/>
<dbReference type="Proteomes" id="UP000516424">
    <property type="component" value="Chromosome"/>
</dbReference>
<dbReference type="CDD" id="cd05262">
    <property type="entry name" value="SDR_a7"/>
    <property type="match status" value="1"/>
</dbReference>
<evidence type="ECO:0000313" key="3">
    <source>
        <dbReference type="Proteomes" id="UP000516424"/>
    </source>
</evidence>
<dbReference type="AlphaFoldDB" id="A0AB33IF69"/>
<dbReference type="RefSeq" id="WP_010665722.1">
    <property type="nucleotide sequence ID" value="NZ_AP023410.1"/>
</dbReference>
<dbReference type="InterPro" id="IPR051783">
    <property type="entry name" value="NAD(P)-dependent_oxidoreduct"/>
</dbReference>
<keyword evidence="3" id="KW-1185">Reference proteome</keyword>
<feature type="domain" description="NAD(P)-binding" evidence="1">
    <location>
        <begin position="7"/>
        <end position="150"/>
    </location>
</feature>
<evidence type="ECO:0000313" key="2">
    <source>
        <dbReference type="EMBL" id="BCK76810.1"/>
    </source>
</evidence>
<organism evidence="2 3">
    <name type="scientific">Acetobacter aceti NBRC 14818</name>
    <dbReference type="NCBI Taxonomy" id="887700"/>
    <lineage>
        <taxon>Bacteria</taxon>
        <taxon>Pseudomonadati</taxon>
        <taxon>Pseudomonadota</taxon>
        <taxon>Alphaproteobacteria</taxon>
        <taxon>Acetobacterales</taxon>
        <taxon>Acetobacteraceae</taxon>
        <taxon>Acetobacter</taxon>
        <taxon>Acetobacter subgen. Acetobacter</taxon>
    </lineage>
</organism>
<dbReference type="SUPFAM" id="SSF51735">
    <property type="entry name" value="NAD(P)-binding Rossmann-fold domains"/>
    <property type="match status" value="1"/>
</dbReference>
<dbReference type="InterPro" id="IPR036291">
    <property type="entry name" value="NAD(P)-bd_dom_sf"/>
</dbReference>
<name>A0AB33IF69_ACEAC</name>
<dbReference type="InterPro" id="IPR016040">
    <property type="entry name" value="NAD(P)-bd_dom"/>
</dbReference>
<dbReference type="PANTHER" id="PTHR48079:SF6">
    <property type="entry name" value="NAD(P)-BINDING DOMAIN-CONTAINING PROTEIN-RELATED"/>
    <property type="match status" value="1"/>
</dbReference>
<gene>
    <name evidence="2" type="ORF">EMQ_2416</name>
</gene>
<dbReference type="Gene3D" id="3.40.50.720">
    <property type="entry name" value="NAD(P)-binding Rossmann-like Domain"/>
    <property type="match status" value="1"/>
</dbReference>
<evidence type="ECO:0000259" key="1">
    <source>
        <dbReference type="Pfam" id="PF13460"/>
    </source>
</evidence>
<protein>
    <submittedName>
        <fullName evidence="2">3-beta hydroxysteroid dehydrogenase</fullName>
    </submittedName>
</protein>
<sequence length="287" mass="30730">MHVFVTGATGWVGSAVVRDLIDAGHQVTGLARNDEKAARLASSGATVIRATLDDLDVLKKAASDADAVIHTAFNHDFSKFAESAAQDQRAIEALGDALEGSERPLLVTSGLSGLPAGATEADEPNHASLRKSEMAAGILRQRGVRTATVRLAPSVHGVGDYGFIPVVIRLAREKGVSAYIGEGLNQWSGVYRQDAAKVYRLALERGVTELVYHAIADEAVTFRDIADVVGRRLSLPVEPKERQHFGWFANMAEATMAASNARTREILGWTPTGPSLLVDLEQPAYYA</sequence>
<dbReference type="PANTHER" id="PTHR48079">
    <property type="entry name" value="PROTEIN YEEZ"/>
    <property type="match status" value="1"/>
</dbReference>
<reference evidence="2 3" key="1">
    <citation type="journal article" date="2011" name="Microbiology">
        <title>Transcriptome response to different carbon sources in Acetobacter aceti.</title>
        <authorList>
            <person name="Sakurai K."/>
            <person name="Arai H."/>
            <person name="Ishii M."/>
            <person name="Igarashi Y."/>
        </authorList>
    </citation>
    <scope>NUCLEOTIDE SEQUENCE [LARGE SCALE GENOMIC DNA]</scope>
    <source>
        <strain evidence="2 3">NBRC 14818</strain>
    </source>
</reference>
<dbReference type="GO" id="GO:0005737">
    <property type="term" value="C:cytoplasm"/>
    <property type="evidence" value="ECO:0007669"/>
    <property type="project" value="TreeGrafter"/>
</dbReference>